<dbReference type="Gene3D" id="3.30.70.100">
    <property type="match status" value="1"/>
</dbReference>
<dbReference type="InterPro" id="IPR010753">
    <property type="entry name" value="DUF1330"/>
</dbReference>
<evidence type="ECO:0000313" key="2">
    <source>
        <dbReference type="EMBL" id="KKO03508.1"/>
    </source>
</evidence>
<protein>
    <recommendedName>
        <fullName evidence="1">DUF1330 domain-containing protein</fullName>
    </recommendedName>
</protein>
<dbReference type="InterPro" id="IPR011008">
    <property type="entry name" value="Dimeric_a/b-barrel"/>
</dbReference>
<accession>A0A0F9VU98</accession>
<dbReference type="Pfam" id="PF07045">
    <property type="entry name" value="DUF1330"/>
    <property type="match status" value="1"/>
</dbReference>
<reference evidence="2" key="1">
    <citation type="journal article" date="2015" name="Nature">
        <title>Complex archaea that bridge the gap between prokaryotes and eukaryotes.</title>
        <authorList>
            <person name="Spang A."/>
            <person name="Saw J.H."/>
            <person name="Jorgensen S.L."/>
            <person name="Zaremba-Niedzwiedzka K."/>
            <person name="Martijn J."/>
            <person name="Lind A.E."/>
            <person name="van Eijk R."/>
            <person name="Schleper C."/>
            <person name="Guy L."/>
            <person name="Ettema T.J."/>
        </authorList>
    </citation>
    <scope>NUCLEOTIDE SEQUENCE</scope>
</reference>
<dbReference type="AlphaFoldDB" id="A0A0F9VU98"/>
<evidence type="ECO:0000259" key="1">
    <source>
        <dbReference type="Pfam" id="PF07045"/>
    </source>
</evidence>
<dbReference type="EMBL" id="LAZR01000026">
    <property type="protein sequence ID" value="KKO03508.1"/>
    <property type="molecule type" value="Genomic_DNA"/>
</dbReference>
<gene>
    <name evidence="2" type="ORF">LCGC14_0094320</name>
</gene>
<feature type="domain" description="DUF1330" evidence="1">
    <location>
        <begin position="15"/>
        <end position="95"/>
    </location>
</feature>
<name>A0A0F9VU98_9ZZZZ</name>
<organism evidence="2">
    <name type="scientific">marine sediment metagenome</name>
    <dbReference type="NCBI Taxonomy" id="412755"/>
    <lineage>
        <taxon>unclassified sequences</taxon>
        <taxon>metagenomes</taxon>
        <taxon>ecological metagenomes</taxon>
    </lineage>
</organism>
<dbReference type="SUPFAM" id="SSF54909">
    <property type="entry name" value="Dimeric alpha+beta barrel"/>
    <property type="match status" value="1"/>
</dbReference>
<proteinExistence type="predicted"/>
<comment type="caution">
    <text evidence="2">The sequence shown here is derived from an EMBL/GenBank/DDBJ whole genome shotgun (WGS) entry which is preliminary data.</text>
</comment>
<sequence length="114" mass="13012">MIVVLNLFDIIPGRQHQYAEYLRRVQPILDRYGASVVLYGLTRMIYMGKCTQQYCGLIGYNSLRDLRTLSHDPEFVEIRPLRDKSTTNYVLTAVEAFGCLNDAVAYLENSGEAD</sequence>